<evidence type="ECO:0000259" key="7">
    <source>
        <dbReference type="PROSITE" id="PS50109"/>
    </source>
</evidence>
<evidence type="ECO:0000256" key="1">
    <source>
        <dbReference type="ARBA" id="ARBA00000085"/>
    </source>
</evidence>
<evidence type="ECO:0000259" key="10">
    <source>
        <dbReference type="PROSITE" id="PS50113"/>
    </source>
</evidence>
<dbReference type="InterPro" id="IPR029016">
    <property type="entry name" value="GAF-like_dom_sf"/>
</dbReference>
<feature type="modified residue" description="4-aspartylphosphate" evidence="6">
    <location>
        <position position="900"/>
    </location>
</feature>
<dbReference type="InterPro" id="IPR003018">
    <property type="entry name" value="GAF"/>
</dbReference>
<dbReference type="PANTHER" id="PTHR43047">
    <property type="entry name" value="TWO-COMPONENT HISTIDINE PROTEIN KINASE"/>
    <property type="match status" value="1"/>
</dbReference>
<dbReference type="PANTHER" id="PTHR43047:SF72">
    <property type="entry name" value="OSMOSENSING HISTIDINE PROTEIN KINASE SLN1"/>
    <property type="match status" value="1"/>
</dbReference>
<keyword evidence="11" id="KW-0067">ATP-binding</keyword>
<dbReference type="GO" id="GO:0005524">
    <property type="term" value="F:ATP binding"/>
    <property type="evidence" value="ECO:0007669"/>
    <property type="project" value="UniProtKB-KW"/>
</dbReference>
<dbReference type="SUPFAM" id="SSF47384">
    <property type="entry name" value="Homodimeric domain of signal transducing histidine kinase"/>
    <property type="match status" value="1"/>
</dbReference>
<dbReference type="Pfam" id="PF02518">
    <property type="entry name" value="HATPase_c"/>
    <property type="match status" value="1"/>
</dbReference>
<evidence type="ECO:0000259" key="8">
    <source>
        <dbReference type="PROSITE" id="PS50110"/>
    </source>
</evidence>
<dbReference type="SMART" id="SM00387">
    <property type="entry name" value="HATPase_c"/>
    <property type="match status" value="1"/>
</dbReference>
<dbReference type="RefSeq" id="WP_250196872.1">
    <property type="nucleotide sequence ID" value="NZ_CP097636.1"/>
</dbReference>
<name>A0ABY4S9E9_AQUTE</name>
<dbReference type="PROSITE" id="PS50109">
    <property type="entry name" value="HIS_KIN"/>
    <property type="match status" value="1"/>
</dbReference>
<dbReference type="Gene3D" id="3.30.565.10">
    <property type="entry name" value="Histidine kinase-like ATPase, C-terminal domain"/>
    <property type="match status" value="1"/>
</dbReference>
<evidence type="ECO:0000256" key="6">
    <source>
        <dbReference type="PROSITE-ProRule" id="PRU00169"/>
    </source>
</evidence>
<dbReference type="SMART" id="SM00086">
    <property type="entry name" value="PAC"/>
    <property type="match status" value="1"/>
</dbReference>
<dbReference type="Pfam" id="PF00512">
    <property type="entry name" value="HisKA"/>
    <property type="match status" value="1"/>
</dbReference>
<protein>
    <recommendedName>
        <fullName evidence="2">histidine kinase</fullName>
        <ecNumber evidence="2">2.7.13.3</ecNumber>
    </recommendedName>
</protein>
<dbReference type="Gene3D" id="1.10.287.130">
    <property type="match status" value="1"/>
</dbReference>
<dbReference type="SMART" id="SM00448">
    <property type="entry name" value="REC"/>
    <property type="match status" value="1"/>
</dbReference>
<dbReference type="InterPro" id="IPR000700">
    <property type="entry name" value="PAS-assoc_C"/>
</dbReference>
<feature type="domain" description="PAS" evidence="9">
    <location>
        <begin position="439"/>
        <end position="510"/>
    </location>
</feature>
<dbReference type="CDD" id="cd00082">
    <property type="entry name" value="HisKA"/>
    <property type="match status" value="1"/>
</dbReference>
<accession>A0ABY4S9E9</accession>
<dbReference type="PROSITE" id="PS50110">
    <property type="entry name" value="RESPONSE_REGULATORY"/>
    <property type="match status" value="1"/>
</dbReference>
<dbReference type="InterPro" id="IPR035965">
    <property type="entry name" value="PAS-like_dom_sf"/>
</dbReference>
<dbReference type="InterPro" id="IPR001789">
    <property type="entry name" value="Sig_transdc_resp-reg_receiver"/>
</dbReference>
<dbReference type="Pfam" id="PF00072">
    <property type="entry name" value="Response_reg"/>
    <property type="match status" value="1"/>
</dbReference>
<dbReference type="SUPFAM" id="SSF52172">
    <property type="entry name" value="CheY-like"/>
    <property type="match status" value="1"/>
</dbReference>
<dbReference type="SMART" id="SM00388">
    <property type="entry name" value="HisKA"/>
    <property type="match status" value="1"/>
</dbReference>
<dbReference type="InterPro" id="IPR013655">
    <property type="entry name" value="PAS_fold_3"/>
</dbReference>
<evidence type="ECO:0000313" key="12">
    <source>
        <dbReference type="Proteomes" id="UP001056201"/>
    </source>
</evidence>
<dbReference type="Gene3D" id="3.40.50.2300">
    <property type="match status" value="1"/>
</dbReference>
<dbReference type="Proteomes" id="UP001056201">
    <property type="component" value="Chromosome 2"/>
</dbReference>
<evidence type="ECO:0000256" key="3">
    <source>
        <dbReference type="ARBA" id="ARBA00022553"/>
    </source>
</evidence>
<dbReference type="Pfam" id="PF08447">
    <property type="entry name" value="PAS_3"/>
    <property type="match status" value="1"/>
</dbReference>
<dbReference type="PROSITE" id="PS50113">
    <property type="entry name" value="PAC"/>
    <property type="match status" value="1"/>
</dbReference>
<dbReference type="SUPFAM" id="SSF55785">
    <property type="entry name" value="PYP-like sensor domain (PAS domain)"/>
    <property type="match status" value="2"/>
</dbReference>
<dbReference type="InterPro" id="IPR036890">
    <property type="entry name" value="HATPase_C_sf"/>
</dbReference>
<dbReference type="NCBIfam" id="TIGR00229">
    <property type="entry name" value="sensory_box"/>
    <property type="match status" value="1"/>
</dbReference>
<dbReference type="InterPro" id="IPR000014">
    <property type="entry name" value="PAS"/>
</dbReference>
<gene>
    <name evidence="11" type="ORF">MW290_24025</name>
</gene>
<keyword evidence="4" id="KW-0808">Transferase</keyword>
<dbReference type="InterPro" id="IPR013656">
    <property type="entry name" value="PAS_4"/>
</dbReference>
<dbReference type="Pfam" id="PF01590">
    <property type="entry name" value="GAF"/>
    <property type="match status" value="1"/>
</dbReference>
<keyword evidence="3 6" id="KW-0597">Phosphoprotein</keyword>
<dbReference type="InterPro" id="IPR004358">
    <property type="entry name" value="Sig_transdc_His_kin-like_C"/>
</dbReference>
<dbReference type="InterPro" id="IPR036097">
    <property type="entry name" value="HisK_dim/P_sf"/>
</dbReference>
<evidence type="ECO:0000259" key="9">
    <source>
        <dbReference type="PROSITE" id="PS50112"/>
    </source>
</evidence>
<comment type="catalytic activity">
    <reaction evidence="1">
        <text>ATP + protein L-histidine = ADP + protein N-phospho-L-histidine.</text>
        <dbReference type="EC" id="2.7.13.3"/>
    </reaction>
</comment>
<dbReference type="SUPFAM" id="SSF55781">
    <property type="entry name" value="GAF domain-like"/>
    <property type="match status" value="1"/>
</dbReference>
<dbReference type="Gene3D" id="3.30.450.20">
    <property type="entry name" value="PAS domain"/>
    <property type="match status" value="3"/>
</dbReference>
<keyword evidence="5" id="KW-0418">Kinase</keyword>
<dbReference type="InterPro" id="IPR003661">
    <property type="entry name" value="HisK_dim/P_dom"/>
</dbReference>
<evidence type="ECO:0000256" key="2">
    <source>
        <dbReference type="ARBA" id="ARBA00012438"/>
    </source>
</evidence>
<evidence type="ECO:0000256" key="4">
    <source>
        <dbReference type="ARBA" id="ARBA00022679"/>
    </source>
</evidence>
<keyword evidence="11" id="KW-0547">Nucleotide-binding</keyword>
<feature type="domain" description="Histidine kinase" evidence="7">
    <location>
        <begin position="584"/>
        <end position="801"/>
    </location>
</feature>
<dbReference type="CDD" id="cd17546">
    <property type="entry name" value="REC_hyHK_CKI1_RcsC-like"/>
    <property type="match status" value="1"/>
</dbReference>
<dbReference type="PROSITE" id="PS50112">
    <property type="entry name" value="PAS"/>
    <property type="match status" value="1"/>
</dbReference>
<dbReference type="SMART" id="SM00091">
    <property type="entry name" value="PAS"/>
    <property type="match status" value="3"/>
</dbReference>
<dbReference type="EC" id="2.7.13.3" evidence="2"/>
<dbReference type="Gene3D" id="3.30.450.40">
    <property type="match status" value="1"/>
</dbReference>
<dbReference type="InterPro" id="IPR005467">
    <property type="entry name" value="His_kinase_dom"/>
</dbReference>
<evidence type="ECO:0000256" key="5">
    <source>
        <dbReference type="ARBA" id="ARBA00022777"/>
    </source>
</evidence>
<dbReference type="PRINTS" id="PR00344">
    <property type="entry name" value="BCTRLSENSOR"/>
</dbReference>
<feature type="domain" description="PAC" evidence="10">
    <location>
        <begin position="514"/>
        <end position="567"/>
    </location>
</feature>
<organism evidence="11 12">
    <name type="scientific">Aquincola tertiaricarbonis</name>
    <dbReference type="NCBI Taxonomy" id="391953"/>
    <lineage>
        <taxon>Bacteria</taxon>
        <taxon>Pseudomonadati</taxon>
        <taxon>Pseudomonadota</taxon>
        <taxon>Betaproteobacteria</taxon>
        <taxon>Burkholderiales</taxon>
        <taxon>Sphaerotilaceae</taxon>
        <taxon>Aquincola</taxon>
    </lineage>
</organism>
<dbReference type="InterPro" id="IPR003594">
    <property type="entry name" value="HATPase_dom"/>
</dbReference>
<evidence type="ECO:0000313" key="11">
    <source>
        <dbReference type="EMBL" id="URI08651.1"/>
    </source>
</evidence>
<dbReference type="SUPFAM" id="SSF55874">
    <property type="entry name" value="ATPase domain of HSP90 chaperone/DNA topoisomerase II/histidine kinase"/>
    <property type="match status" value="1"/>
</dbReference>
<dbReference type="CDD" id="cd00130">
    <property type="entry name" value="PAS"/>
    <property type="match status" value="1"/>
</dbReference>
<proteinExistence type="predicted"/>
<keyword evidence="12" id="KW-1185">Reference proteome</keyword>
<dbReference type="InterPro" id="IPR011006">
    <property type="entry name" value="CheY-like_superfamily"/>
</dbReference>
<reference evidence="11" key="1">
    <citation type="submission" date="2022-05" db="EMBL/GenBank/DDBJ databases">
        <title>An RpoN-dependent PEP-CTERM gene is involved in floc formation of an Aquincola tertiaricarbonis strain.</title>
        <authorList>
            <person name="Qiu D."/>
            <person name="Xia M."/>
        </authorList>
    </citation>
    <scope>NUCLEOTIDE SEQUENCE</scope>
    <source>
        <strain evidence="11">RN12</strain>
    </source>
</reference>
<dbReference type="InterPro" id="IPR001610">
    <property type="entry name" value="PAC"/>
</dbReference>
<dbReference type="EMBL" id="CP097636">
    <property type="protein sequence ID" value="URI08651.1"/>
    <property type="molecule type" value="Genomic_DNA"/>
</dbReference>
<sequence length="971" mass="104985">MSLPFPASAAAEGWSPPALADGLERLDASPDAAFDALVRQAARTAAGPIAALTLFTRQRSFTKAAVGLMRSEATHLHPLCEQVRRHGHAQVLYALETALPADGPARPAARALGVAVYAGVPVRVHGHAVGTLCVMGPHTLAVPDAVLQGLHDLAIACGGLIESRLAAQALLPAATPPAPADDVLRRAHELLTQTLDGLAGSVMISGPDGRILLANQRWHRQIGALLPKGCDHWPTAVRHLAANGHYQQAIGREEAFVAWRLSLPAAVPRPQETQWRGGWVVLNDRKLPDGTVVHLSMDITERHRRADALAEEQGRARTSDARLRAVLAAVPDLWFVVTDEGRYKHCGTPDHPSLVLPWSSLEERTLADVLPAPLAQSLGEALRQARATGRTQSLEYELPLRGRTHWFEARVSPMPGGEQLYMARDVTDLRALAAELRLNEERWKFALETAGHGVWDWDADTDTTYFSAAWKQMLGCQEDEPCHRDDWAARVHPDDLPAALGALEAYQRGDAPGYEVDYRMRHTDGRIVWVRDRGRIVARRPDGSVRRMVGTQTDITRQRAADAALRDKQAAELASRSKSEFLSRMSHEMRTPLNAVIGFAQLLRLQGGVRLDYVDHVLQASQHLLTLINDVLDLQQVEEGGLNLQPRVIDPVPLVAACATMLRPLAQARGVSQVLPATPPGHGPGPRLVADEQRLRQVLLNLGSNAIKYNRPAGRVVWEIEADADGPVHITVRDTGSGMTEDQLARLFQPFERLGREANIEGSGLGLLIARRLVGDMGGQVNLSSQPGVGTSVRVSLPAAPAEAASAPAADALPATAIASASATADADLSAPVTAPEPTPAAPPPTRRLQVLYLEDNRVNALLFTEALRSRPDIETHVADCGEELFEMLPRLQPDVFVLDAHLPDCSGYEVLARLRAMPAHADTPAYMCSADAAPEDLARAQAAGFAGYWPKPLDLSRILADLGRLAANLP</sequence>
<dbReference type="Pfam" id="PF08448">
    <property type="entry name" value="PAS_4"/>
    <property type="match status" value="1"/>
</dbReference>
<feature type="domain" description="Response regulatory" evidence="8">
    <location>
        <begin position="850"/>
        <end position="967"/>
    </location>
</feature>